<evidence type="ECO:0000313" key="2">
    <source>
        <dbReference type="Proteomes" id="UP000091918"/>
    </source>
</evidence>
<organism evidence="1 2">
    <name type="scientific">Emergomyces africanus</name>
    <dbReference type="NCBI Taxonomy" id="1955775"/>
    <lineage>
        <taxon>Eukaryota</taxon>
        <taxon>Fungi</taxon>
        <taxon>Dikarya</taxon>
        <taxon>Ascomycota</taxon>
        <taxon>Pezizomycotina</taxon>
        <taxon>Eurotiomycetes</taxon>
        <taxon>Eurotiomycetidae</taxon>
        <taxon>Onygenales</taxon>
        <taxon>Ajellomycetaceae</taxon>
        <taxon>Emergomyces</taxon>
    </lineage>
</organism>
<reference evidence="1 2" key="1">
    <citation type="submission" date="2015-07" db="EMBL/GenBank/DDBJ databases">
        <title>Emmonsia species relationships and genome sequence.</title>
        <authorList>
            <person name="Cuomo C.A."/>
            <person name="Schwartz I.S."/>
            <person name="Kenyon C."/>
            <person name="de Hoog G.S."/>
            <person name="Govender N.P."/>
            <person name="Botha A."/>
            <person name="Moreno L."/>
            <person name="de Vries M."/>
            <person name="Munoz J.F."/>
            <person name="Stielow J.B."/>
        </authorList>
    </citation>
    <scope>NUCLEOTIDE SEQUENCE [LARGE SCALE GENOMIC DNA]</scope>
    <source>
        <strain evidence="1 2">CBS 136260</strain>
    </source>
</reference>
<comment type="caution">
    <text evidence="1">The sequence shown here is derived from an EMBL/GenBank/DDBJ whole genome shotgun (WGS) entry which is preliminary data.</text>
</comment>
<sequence>PSFHQVLSRVNFYMKQHHARYSFILTNRELVAVRRLDRNGNSQLSDSILWIASGTVSQPRLTGLLGLWYLSKYARFP</sequence>
<dbReference type="EMBL" id="LGUA01000115">
    <property type="protein sequence ID" value="OAX83991.1"/>
    <property type="molecule type" value="Genomic_DNA"/>
</dbReference>
<keyword evidence="2" id="KW-1185">Reference proteome</keyword>
<dbReference type="AlphaFoldDB" id="A0A1B7P4L8"/>
<proteinExistence type="predicted"/>
<dbReference type="Proteomes" id="UP000091918">
    <property type="component" value="Unassembled WGS sequence"/>
</dbReference>
<dbReference type="STRING" id="1658172.A0A1B7P4L8"/>
<feature type="non-terminal residue" evidence="1">
    <location>
        <position position="1"/>
    </location>
</feature>
<gene>
    <name evidence="1" type="ORF">ACJ72_01640</name>
</gene>
<name>A0A1B7P4L8_9EURO</name>
<protein>
    <submittedName>
        <fullName evidence="1">Uncharacterized protein</fullName>
    </submittedName>
</protein>
<dbReference type="OrthoDB" id="4186415at2759"/>
<accession>A0A1B7P4L8</accession>
<evidence type="ECO:0000313" key="1">
    <source>
        <dbReference type="EMBL" id="OAX83991.1"/>
    </source>
</evidence>